<proteinExistence type="predicted"/>
<dbReference type="STRING" id="57577.A0A2K3MV78"/>
<dbReference type="Pfam" id="PF01486">
    <property type="entry name" value="K-box"/>
    <property type="match status" value="1"/>
</dbReference>
<evidence type="ECO:0000313" key="3">
    <source>
        <dbReference type="Proteomes" id="UP000236291"/>
    </source>
</evidence>
<organism evidence="2 3">
    <name type="scientific">Trifolium pratense</name>
    <name type="common">Red clover</name>
    <dbReference type="NCBI Taxonomy" id="57577"/>
    <lineage>
        <taxon>Eukaryota</taxon>
        <taxon>Viridiplantae</taxon>
        <taxon>Streptophyta</taxon>
        <taxon>Embryophyta</taxon>
        <taxon>Tracheophyta</taxon>
        <taxon>Spermatophyta</taxon>
        <taxon>Magnoliopsida</taxon>
        <taxon>eudicotyledons</taxon>
        <taxon>Gunneridae</taxon>
        <taxon>Pentapetalae</taxon>
        <taxon>rosids</taxon>
        <taxon>fabids</taxon>
        <taxon>Fabales</taxon>
        <taxon>Fabaceae</taxon>
        <taxon>Papilionoideae</taxon>
        <taxon>50 kb inversion clade</taxon>
        <taxon>NPAAA clade</taxon>
        <taxon>Hologalegina</taxon>
        <taxon>IRL clade</taxon>
        <taxon>Trifolieae</taxon>
        <taxon>Trifolium</taxon>
    </lineage>
</organism>
<reference evidence="2 3" key="2">
    <citation type="journal article" date="2017" name="Front. Plant Sci.">
        <title>Gene Classification and Mining of Molecular Markers Useful in Red Clover (Trifolium pratense) Breeding.</title>
        <authorList>
            <person name="Istvanek J."/>
            <person name="Dluhosova J."/>
            <person name="Dluhos P."/>
            <person name="Patkova L."/>
            <person name="Nedelnik J."/>
            <person name="Repkova J."/>
        </authorList>
    </citation>
    <scope>NUCLEOTIDE SEQUENCE [LARGE SCALE GENOMIC DNA]</scope>
    <source>
        <strain evidence="3">cv. Tatra</strain>
        <tissue evidence="2">Young leaves</tissue>
    </source>
</reference>
<name>A0A2K3MV78_TRIPR</name>
<feature type="domain" description="K-box" evidence="1">
    <location>
        <begin position="84"/>
        <end position="175"/>
    </location>
</feature>
<reference evidence="2 3" key="1">
    <citation type="journal article" date="2014" name="Am. J. Bot.">
        <title>Genome assembly and annotation for red clover (Trifolium pratense; Fabaceae).</title>
        <authorList>
            <person name="Istvanek J."/>
            <person name="Jaros M."/>
            <person name="Krenek A."/>
            <person name="Repkova J."/>
        </authorList>
    </citation>
    <scope>NUCLEOTIDE SEQUENCE [LARGE SCALE GENOMIC DNA]</scope>
    <source>
        <strain evidence="3">cv. Tatra</strain>
        <tissue evidence="2">Young leaves</tissue>
    </source>
</reference>
<dbReference type="GO" id="GO:0005634">
    <property type="term" value="C:nucleus"/>
    <property type="evidence" value="ECO:0007669"/>
    <property type="project" value="InterPro"/>
</dbReference>
<dbReference type="InterPro" id="IPR002487">
    <property type="entry name" value="TF_Kbox"/>
</dbReference>
<sequence length="175" mass="19354">MDGFGESAGADASSPIPAPKCMRGEFFLHPYPHGDKIFVFGGSNGAISAGSAPPDAIDPSEVKRGGEKLAYFSSKSPLVEEVAKERRYQEYLKLKSKVESLQQTQRNILGEELEHLDVMDLEQLERQLDSSLKTIRSNKCDDTIAQLATATPRLSQMQYCDAIYIVIYDHSIIVV</sequence>
<dbReference type="Proteomes" id="UP000236291">
    <property type="component" value="Unassembled WGS sequence"/>
</dbReference>
<dbReference type="EMBL" id="ASHM01012673">
    <property type="protein sequence ID" value="PNX94634.1"/>
    <property type="molecule type" value="Genomic_DNA"/>
</dbReference>
<dbReference type="GO" id="GO:0003700">
    <property type="term" value="F:DNA-binding transcription factor activity"/>
    <property type="evidence" value="ECO:0007669"/>
    <property type="project" value="InterPro"/>
</dbReference>
<accession>A0A2K3MV78</accession>
<evidence type="ECO:0000259" key="1">
    <source>
        <dbReference type="PROSITE" id="PS51297"/>
    </source>
</evidence>
<dbReference type="AlphaFoldDB" id="A0A2K3MV78"/>
<dbReference type="PROSITE" id="PS51297">
    <property type="entry name" value="K_BOX"/>
    <property type="match status" value="1"/>
</dbReference>
<evidence type="ECO:0000313" key="2">
    <source>
        <dbReference type="EMBL" id="PNX94634.1"/>
    </source>
</evidence>
<gene>
    <name evidence="2" type="ORF">L195_g017812</name>
</gene>
<protein>
    <submittedName>
        <fullName evidence="2">MADS-box protein CMB1-like</fullName>
    </submittedName>
</protein>
<comment type="caution">
    <text evidence="2">The sequence shown here is derived from an EMBL/GenBank/DDBJ whole genome shotgun (WGS) entry which is preliminary data.</text>
</comment>